<keyword evidence="2" id="KW-0808">Transferase</keyword>
<dbReference type="InParanoid" id="A5DYN9"/>
<sequence length="175" mass="20004">MKALQFLHKNLLIVHRDLKLDNVLMHIPLPKSRIYLCDFGIAKQLPSGRTTTCVGTIEYSAPEVFKCDSNGRAIEAYNFKCDIWSLGIITHILLSGISPFYAHEKASILLASREGKLNFNRKQFSHTSSLAQRFVSALLKVDASKRLDIDECFEHGWIKRNKAKLEAFYRDHILI</sequence>
<dbReference type="InterPro" id="IPR011009">
    <property type="entry name" value="Kinase-like_dom_sf"/>
</dbReference>
<proteinExistence type="predicted"/>
<keyword evidence="8" id="KW-1185">Reference proteome</keyword>
<evidence type="ECO:0000256" key="1">
    <source>
        <dbReference type="ARBA" id="ARBA00022527"/>
    </source>
</evidence>
<dbReference type="OMA" id="WIITHAQ"/>
<evidence type="ECO:0000256" key="2">
    <source>
        <dbReference type="ARBA" id="ARBA00022679"/>
    </source>
</evidence>
<dbReference type="InterPro" id="IPR008271">
    <property type="entry name" value="Ser/Thr_kinase_AS"/>
</dbReference>
<dbReference type="OrthoDB" id="74764at2759"/>
<organism evidence="7 8">
    <name type="scientific">Lodderomyces elongisporus (strain ATCC 11503 / CBS 2605 / JCM 1781 / NBRC 1676 / NRRL YB-4239)</name>
    <name type="common">Yeast</name>
    <name type="synonym">Saccharomyces elongisporus</name>
    <dbReference type="NCBI Taxonomy" id="379508"/>
    <lineage>
        <taxon>Eukaryota</taxon>
        <taxon>Fungi</taxon>
        <taxon>Dikarya</taxon>
        <taxon>Ascomycota</taxon>
        <taxon>Saccharomycotina</taxon>
        <taxon>Pichiomycetes</taxon>
        <taxon>Debaryomycetaceae</taxon>
        <taxon>Candida/Lodderomyces clade</taxon>
        <taxon>Lodderomyces</taxon>
    </lineage>
</organism>
<keyword evidence="5" id="KW-0067">ATP-binding</keyword>
<evidence type="ECO:0000259" key="6">
    <source>
        <dbReference type="PROSITE" id="PS50011"/>
    </source>
</evidence>
<dbReference type="HOGENOM" id="CLU_000288_63_0_1"/>
<feature type="domain" description="Protein kinase" evidence="6">
    <location>
        <begin position="1"/>
        <end position="158"/>
    </location>
</feature>
<reference evidence="7 8" key="1">
    <citation type="journal article" date="2009" name="Nature">
        <title>Evolution of pathogenicity and sexual reproduction in eight Candida genomes.</title>
        <authorList>
            <person name="Butler G."/>
            <person name="Rasmussen M.D."/>
            <person name="Lin M.F."/>
            <person name="Santos M.A."/>
            <person name="Sakthikumar S."/>
            <person name="Munro C.A."/>
            <person name="Rheinbay E."/>
            <person name="Grabherr M."/>
            <person name="Forche A."/>
            <person name="Reedy J.L."/>
            <person name="Agrafioti I."/>
            <person name="Arnaud M.B."/>
            <person name="Bates S."/>
            <person name="Brown A.J."/>
            <person name="Brunke S."/>
            <person name="Costanzo M.C."/>
            <person name="Fitzpatrick D.A."/>
            <person name="de Groot P.W."/>
            <person name="Harris D."/>
            <person name="Hoyer L.L."/>
            <person name="Hube B."/>
            <person name="Klis F.M."/>
            <person name="Kodira C."/>
            <person name="Lennard N."/>
            <person name="Logue M.E."/>
            <person name="Martin R."/>
            <person name="Neiman A.M."/>
            <person name="Nikolaou E."/>
            <person name="Quail M.A."/>
            <person name="Quinn J."/>
            <person name="Santos M.C."/>
            <person name="Schmitzberger F.F."/>
            <person name="Sherlock G."/>
            <person name="Shah P."/>
            <person name="Silverstein K.A."/>
            <person name="Skrzypek M.S."/>
            <person name="Soll D."/>
            <person name="Staggs R."/>
            <person name="Stansfield I."/>
            <person name="Stumpf M.P."/>
            <person name="Sudbery P.E."/>
            <person name="Srikantha T."/>
            <person name="Zeng Q."/>
            <person name="Berman J."/>
            <person name="Berriman M."/>
            <person name="Heitman J."/>
            <person name="Gow N.A."/>
            <person name="Lorenz M.C."/>
            <person name="Birren B.W."/>
            <person name="Kellis M."/>
            <person name="Cuomo C.A."/>
        </authorList>
    </citation>
    <scope>NUCLEOTIDE SEQUENCE [LARGE SCALE GENOMIC DNA]</scope>
    <source>
        <strain evidence="8">ATCC 11503 / BCRC 21390 / CBS 2605 / JCM 1781 / NBRC 1676 / NRRL YB-4239</strain>
    </source>
</reference>
<dbReference type="SUPFAM" id="SSF56112">
    <property type="entry name" value="Protein kinase-like (PK-like)"/>
    <property type="match status" value="1"/>
</dbReference>
<evidence type="ECO:0000256" key="3">
    <source>
        <dbReference type="ARBA" id="ARBA00022741"/>
    </source>
</evidence>
<protein>
    <recommendedName>
        <fullName evidence="6">Protein kinase domain-containing protein</fullName>
    </recommendedName>
</protein>
<dbReference type="InterPro" id="IPR000719">
    <property type="entry name" value="Prot_kinase_dom"/>
</dbReference>
<dbReference type="SMART" id="SM00220">
    <property type="entry name" value="S_TKc"/>
    <property type="match status" value="1"/>
</dbReference>
<name>A5DYN9_LODEL</name>
<keyword evidence="4" id="KW-0418">Kinase</keyword>
<evidence type="ECO:0000313" key="7">
    <source>
        <dbReference type="EMBL" id="EDK44297.1"/>
    </source>
</evidence>
<dbReference type="EMBL" id="CH981526">
    <property type="protein sequence ID" value="EDK44297.1"/>
    <property type="molecule type" value="Genomic_DNA"/>
</dbReference>
<dbReference type="GO" id="GO:0004674">
    <property type="term" value="F:protein serine/threonine kinase activity"/>
    <property type="evidence" value="ECO:0007669"/>
    <property type="project" value="UniProtKB-KW"/>
</dbReference>
<dbReference type="STRING" id="379508.A5DYN9"/>
<dbReference type="AlphaFoldDB" id="A5DYN9"/>
<dbReference type="PROSITE" id="PS50011">
    <property type="entry name" value="PROTEIN_KINASE_DOM"/>
    <property type="match status" value="1"/>
</dbReference>
<keyword evidence="3" id="KW-0547">Nucleotide-binding</keyword>
<accession>A5DYN9</accession>
<dbReference type="Gene3D" id="1.10.510.10">
    <property type="entry name" value="Transferase(Phosphotransferase) domain 1"/>
    <property type="match status" value="1"/>
</dbReference>
<dbReference type="PROSITE" id="PS00108">
    <property type="entry name" value="PROTEIN_KINASE_ST"/>
    <property type="match status" value="1"/>
</dbReference>
<dbReference type="GO" id="GO:0005524">
    <property type="term" value="F:ATP binding"/>
    <property type="evidence" value="ECO:0007669"/>
    <property type="project" value="UniProtKB-KW"/>
</dbReference>
<dbReference type="InterPro" id="IPR050205">
    <property type="entry name" value="CDPK_Ser/Thr_kinases"/>
</dbReference>
<dbReference type="Proteomes" id="UP000001996">
    <property type="component" value="Unassembled WGS sequence"/>
</dbReference>
<evidence type="ECO:0000313" key="8">
    <source>
        <dbReference type="Proteomes" id="UP000001996"/>
    </source>
</evidence>
<dbReference type="eggNOG" id="KOG0032">
    <property type="taxonomic scope" value="Eukaryota"/>
</dbReference>
<dbReference type="KEGG" id="lel:PVL30_003316"/>
<evidence type="ECO:0000256" key="5">
    <source>
        <dbReference type="ARBA" id="ARBA00022840"/>
    </source>
</evidence>
<evidence type="ECO:0000256" key="4">
    <source>
        <dbReference type="ARBA" id="ARBA00022777"/>
    </source>
</evidence>
<dbReference type="PANTHER" id="PTHR24349">
    <property type="entry name" value="SERINE/THREONINE-PROTEIN KINASE"/>
    <property type="match status" value="1"/>
</dbReference>
<dbReference type="VEuPathDB" id="FungiDB:LELG_02476"/>
<dbReference type="Pfam" id="PF00069">
    <property type="entry name" value="Pkinase"/>
    <property type="match status" value="1"/>
</dbReference>
<gene>
    <name evidence="7" type="ORF">LELG_02476</name>
</gene>
<keyword evidence="1" id="KW-0723">Serine/threonine-protein kinase</keyword>
<dbReference type="GeneID" id="5233287"/>